<organism evidence="2 3">
    <name type="scientific">candidate division MSBL1 archaeon SCGC-AAA259E19</name>
    <dbReference type="NCBI Taxonomy" id="1698264"/>
    <lineage>
        <taxon>Archaea</taxon>
        <taxon>Methanobacteriati</taxon>
        <taxon>Methanobacteriota</taxon>
        <taxon>candidate division MSBL1</taxon>
    </lineage>
</organism>
<evidence type="ECO:0000256" key="1">
    <source>
        <dbReference type="SAM" id="Phobius"/>
    </source>
</evidence>
<name>A0A133UJW2_9EURY</name>
<evidence type="ECO:0000313" key="3">
    <source>
        <dbReference type="Proteomes" id="UP000070284"/>
    </source>
</evidence>
<sequence>MSKQQRRRTSKFAIAMIIVGVVMAGGIFWVLLSSGGGGGANEPLFRIENVTVPSKAETGDEIAIITTVRNVGGKKGTYVLNPKVNGERQG</sequence>
<keyword evidence="1" id="KW-0472">Membrane</keyword>
<reference evidence="2 3" key="1">
    <citation type="journal article" date="2016" name="Sci. Rep.">
        <title>Metabolic traits of an uncultured archaeal lineage -MSBL1- from brine pools of the Red Sea.</title>
        <authorList>
            <person name="Mwirichia R."/>
            <person name="Alam I."/>
            <person name="Rashid M."/>
            <person name="Vinu M."/>
            <person name="Ba-Alawi W."/>
            <person name="Anthony Kamau A."/>
            <person name="Kamanda Ngugi D."/>
            <person name="Goker M."/>
            <person name="Klenk H.P."/>
            <person name="Bajic V."/>
            <person name="Stingl U."/>
        </authorList>
    </citation>
    <scope>NUCLEOTIDE SEQUENCE [LARGE SCALE GENOMIC DNA]</scope>
    <source>
        <strain evidence="2">SCGC-AAA259E19</strain>
    </source>
</reference>
<evidence type="ECO:0008006" key="4">
    <source>
        <dbReference type="Google" id="ProtNLM"/>
    </source>
</evidence>
<proteinExistence type="predicted"/>
<gene>
    <name evidence="2" type="ORF">AKJ65_04165</name>
</gene>
<keyword evidence="1" id="KW-0812">Transmembrane</keyword>
<protein>
    <recommendedName>
        <fullName evidence="4">CARDB domain-containing protein</fullName>
    </recommendedName>
</protein>
<comment type="caution">
    <text evidence="2">The sequence shown here is derived from an EMBL/GenBank/DDBJ whole genome shotgun (WGS) entry which is preliminary data.</text>
</comment>
<dbReference type="EMBL" id="LHXO01000054">
    <property type="protein sequence ID" value="KXA94502.1"/>
    <property type="molecule type" value="Genomic_DNA"/>
</dbReference>
<dbReference type="Proteomes" id="UP000070284">
    <property type="component" value="Unassembled WGS sequence"/>
</dbReference>
<accession>A0A133UJW2</accession>
<dbReference type="AlphaFoldDB" id="A0A133UJW2"/>
<evidence type="ECO:0000313" key="2">
    <source>
        <dbReference type="EMBL" id="KXA94502.1"/>
    </source>
</evidence>
<feature type="transmembrane region" description="Helical" evidence="1">
    <location>
        <begin position="12"/>
        <end position="32"/>
    </location>
</feature>
<keyword evidence="3" id="KW-1185">Reference proteome</keyword>
<keyword evidence="1" id="KW-1133">Transmembrane helix</keyword>